<organism evidence="3 4">
    <name type="scientific">Microbacterium radiodurans</name>
    <dbReference type="NCBI Taxonomy" id="661398"/>
    <lineage>
        <taxon>Bacteria</taxon>
        <taxon>Bacillati</taxon>
        <taxon>Actinomycetota</taxon>
        <taxon>Actinomycetes</taxon>
        <taxon>Micrococcales</taxon>
        <taxon>Microbacteriaceae</taxon>
        <taxon>Microbacterium</taxon>
    </lineage>
</organism>
<evidence type="ECO:0000313" key="3">
    <source>
        <dbReference type="EMBL" id="KAA9088957.1"/>
    </source>
</evidence>
<feature type="transmembrane region" description="Helical" evidence="1">
    <location>
        <begin position="162"/>
        <end position="184"/>
    </location>
</feature>
<evidence type="ECO:0000256" key="1">
    <source>
        <dbReference type="SAM" id="Phobius"/>
    </source>
</evidence>
<feature type="signal peptide" evidence="2">
    <location>
        <begin position="1"/>
        <end position="30"/>
    </location>
</feature>
<feature type="chain" id="PRO_5039422777" evidence="2">
    <location>
        <begin position="31"/>
        <end position="192"/>
    </location>
</feature>
<keyword evidence="2" id="KW-0732">Signal</keyword>
<accession>A0A5J5ISJ2</accession>
<evidence type="ECO:0000313" key="4">
    <source>
        <dbReference type="Proteomes" id="UP000327039"/>
    </source>
</evidence>
<keyword evidence="1" id="KW-1133">Transmembrane helix</keyword>
<evidence type="ECO:0000256" key="2">
    <source>
        <dbReference type="SAM" id="SignalP"/>
    </source>
</evidence>
<comment type="caution">
    <text evidence="3">The sequence shown here is derived from an EMBL/GenBank/DDBJ whole genome shotgun (WGS) entry which is preliminary data.</text>
</comment>
<proteinExistence type="predicted"/>
<keyword evidence="1" id="KW-0472">Membrane</keyword>
<dbReference type="OrthoDB" id="5083644at2"/>
<keyword evidence="4" id="KW-1185">Reference proteome</keyword>
<protein>
    <submittedName>
        <fullName evidence="3">Cell wall protein</fullName>
    </submittedName>
</protein>
<dbReference type="InterPro" id="IPR006311">
    <property type="entry name" value="TAT_signal"/>
</dbReference>
<dbReference type="PROSITE" id="PS51318">
    <property type="entry name" value="TAT"/>
    <property type="match status" value="1"/>
</dbReference>
<reference evidence="4" key="1">
    <citation type="submission" date="2019-09" db="EMBL/GenBank/DDBJ databases">
        <title>Mumia zhuanghuii sp. nov. isolated from the intestinal contents of plateau pika (Ochotona curzoniae) in the Qinghai-Tibet plateau of China.</title>
        <authorList>
            <person name="Tian Z."/>
        </authorList>
    </citation>
    <scope>NUCLEOTIDE SEQUENCE [LARGE SCALE GENOMIC DNA]</scope>
    <source>
        <strain evidence="4">DSM 25564</strain>
    </source>
</reference>
<dbReference type="EMBL" id="VYRZ01000001">
    <property type="protein sequence ID" value="KAA9088957.1"/>
    <property type="molecule type" value="Genomic_DNA"/>
</dbReference>
<sequence length="192" mass="18401">MHRTPRRSVGRTTALAAAALGAAAIVAAGAALPAAASASTIYPPTNSCTTNPSTFTAGGTVAFGCTDGTFGPDEAVTITVRGENGAGVDFAVASFAVTTGSTVRQSTAAGALDDVTLTFPADAVGVYNIEAISASSAGGTASASVTTEAGLPATGGDARTALGLWVGGGALVAAGAVIAITTAVRRAQDARV</sequence>
<gene>
    <name evidence="3" type="ORF">F6B42_00130</name>
</gene>
<keyword evidence="1" id="KW-0812">Transmembrane</keyword>
<dbReference type="RefSeq" id="WP_150417586.1">
    <property type="nucleotide sequence ID" value="NZ_VYRZ01000001.1"/>
</dbReference>
<dbReference type="AlphaFoldDB" id="A0A5J5ISJ2"/>
<dbReference type="Proteomes" id="UP000327039">
    <property type="component" value="Unassembled WGS sequence"/>
</dbReference>
<name>A0A5J5ISJ2_9MICO</name>